<accession>A0A409VYA7</accession>
<proteinExistence type="predicted"/>
<evidence type="ECO:0000259" key="3">
    <source>
        <dbReference type="Pfam" id="PF23865"/>
    </source>
</evidence>
<keyword evidence="5" id="KW-1185">Reference proteome</keyword>
<protein>
    <recommendedName>
        <fullName evidence="3">DUF7223 domain-containing protein</fullName>
    </recommendedName>
</protein>
<dbReference type="STRING" id="181874.A0A409VYA7"/>
<dbReference type="OrthoDB" id="73875at2759"/>
<evidence type="ECO:0000256" key="1">
    <source>
        <dbReference type="SAM" id="MobiDB-lite"/>
    </source>
</evidence>
<feature type="domain" description="DUF7223" evidence="3">
    <location>
        <begin position="294"/>
        <end position="444"/>
    </location>
</feature>
<feature type="signal peptide" evidence="2">
    <location>
        <begin position="1"/>
        <end position="24"/>
    </location>
</feature>
<keyword evidence="2" id="KW-0732">Signal</keyword>
<name>A0A409VYA7_9AGAR</name>
<dbReference type="EMBL" id="NHTK01005924">
    <property type="protein sequence ID" value="PPQ71213.1"/>
    <property type="molecule type" value="Genomic_DNA"/>
</dbReference>
<dbReference type="InParanoid" id="A0A409VYA7"/>
<dbReference type="Proteomes" id="UP000284842">
    <property type="component" value="Unassembled WGS sequence"/>
</dbReference>
<reference evidence="4 5" key="1">
    <citation type="journal article" date="2018" name="Evol. Lett.">
        <title>Horizontal gene cluster transfer increased hallucinogenic mushroom diversity.</title>
        <authorList>
            <person name="Reynolds H.T."/>
            <person name="Vijayakumar V."/>
            <person name="Gluck-Thaler E."/>
            <person name="Korotkin H.B."/>
            <person name="Matheny P.B."/>
            <person name="Slot J.C."/>
        </authorList>
    </citation>
    <scope>NUCLEOTIDE SEQUENCE [LARGE SCALE GENOMIC DNA]</scope>
    <source>
        <strain evidence="4 5">2629</strain>
    </source>
</reference>
<organism evidence="4 5">
    <name type="scientific">Panaeolus cyanescens</name>
    <dbReference type="NCBI Taxonomy" id="181874"/>
    <lineage>
        <taxon>Eukaryota</taxon>
        <taxon>Fungi</taxon>
        <taxon>Dikarya</taxon>
        <taxon>Basidiomycota</taxon>
        <taxon>Agaricomycotina</taxon>
        <taxon>Agaricomycetes</taxon>
        <taxon>Agaricomycetidae</taxon>
        <taxon>Agaricales</taxon>
        <taxon>Agaricineae</taxon>
        <taxon>Galeropsidaceae</taxon>
        <taxon>Panaeolus</taxon>
    </lineage>
</organism>
<evidence type="ECO:0000313" key="5">
    <source>
        <dbReference type="Proteomes" id="UP000284842"/>
    </source>
</evidence>
<sequence>MAYKSLGSVARVLLVAILANKVVANNDWSQPCFYGQCEYDLPETEDGPSGTLKVWGPTEAIGDITPAGGWEILGCTPDELEQDIRLVCMPDRDNDCLHLFSGAGPAGKLARLPENCGKGAFALISNFADSDDQSVPSSLVRRDGTTPTVQSLHFTPSFDAPSNSRTSTDPLPEYEVQFTMQGANIPGAAGDIPIPVERRDVDYELVHRELFDRSADSISQLQKRWSIGGSKNIPIIDINKSWTPVDETRTCPNSAFAARVRVDIAAHAQAAVAVGYAASGTILPPKVKKFVLYSSLSADLGGSVTLTAGFNGQVDSGKIKLFEVAIAGINFPGIFSLGPTLAINAQIQAMLAVNLVATVGVNYKIDNVEYTFPVTSQSGKYAISDTPFKLSAAANVDATGTVEAHIRPTVAVGLKAFGGSVSASVNLDLDGAAYLNLQFNANANYYTAIAPIRTEVLGTAIASPIATYPVVTAIASPVITYPIATGIKYPVYPTAIIKPVGDSLNEVQDSRVVRRGANALGDYYFNREARAVSAGASGCIDLDAAFSANVGANANFFGLFNPSKVWPLYNKRWDLYTRCFTVTSKRDLVDEAFEFPAPRSENVSMLVGRGLLDSVCGLSSSVQPQSITDLTISAAG</sequence>
<comment type="caution">
    <text evidence="4">The sequence shown here is derived from an EMBL/GenBank/DDBJ whole genome shotgun (WGS) entry which is preliminary data.</text>
</comment>
<feature type="compositionally biased region" description="Polar residues" evidence="1">
    <location>
        <begin position="145"/>
        <end position="167"/>
    </location>
</feature>
<dbReference type="AlphaFoldDB" id="A0A409VYA7"/>
<feature type="chain" id="PRO_5019175499" description="DUF7223 domain-containing protein" evidence="2">
    <location>
        <begin position="25"/>
        <end position="636"/>
    </location>
</feature>
<gene>
    <name evidence="4" type="ORF">CVT24_009994</name>
</gene>
<dbReference type="Pfam" id="PF23865">
    <property type="entry name" value="DUF7223"/>
    <property type="match status" value="1"/>
</dbReference>
<evidence type="ECO:0000313" key="4">
    <source>
        <dbReference type="EMBL" id="PPQ71213.1"/>
    </source>
</evidence>
<feature type="region of interest" description="Disordered" evidence="1">
    <location>
        <begin position="134"/>
        <end position="167"/>
    </location>
</feature>
<evidence type="ECO:0000256" key="2">
    <source>
        <dbReference type="SAM" id="SignalP"/>
    </source>
</evidence>
<dbReference type="InterPro" id="IPR055647">
    <property type="entry name" value="DUF7223"/>
</dbReference>